<dbReference type="Proteomes" id="UP000613580">
    <property type="component" value="Unassembled WGS sequence"/>
</dbReference>
<feature type="region of interest" description="Disordered" evidence="1">
    <location>
        <begin position="234"/>
        <end position="276"/>
    </location>
</feature>
<feature type="region of interest" description="Disordered" evidence="1">
    <location>
        <begin position="162"/>
        <end position="181"/>
    </location>
</feature>
<gene>
    <name evidence="3" type="ORF">HMN09_00062700</name>
</gene>
<reference evidence="3" key="1">
    <citation type="submission" date="2020-05" db="EMBL/GenBank/DDBJ databases">
        <title>Mycena genomes resolve the evolution of fungal bioluminescence.</title>
        <authorList>
            <person name="Tsai I.J."/>
        </authorList>
    </citation>
    <scope>NUCLEOTIDE SEQUENCE</scope>
    <source>
        <strain evidence="3">110903Hualien_Pintung</strain>
    </source>
</reference>
<keyword evidence="2" id="KW-0472">Membrane</keyword>
<comment type="caution">
    <text evidence="3">The sequence shown here is derived from an EMBL/GenBank/DDBJ whole genome shotgun (WGS) entry which is preliminary data.</text>
</comment>
<feature type="transmembrane region" description="Helical" evidence="2">
    <location>
        <begin position="191"/>
        <end position="213"/>
    </location>
</feature>
<feature type="region of interest" description="Disordered" evidence="1">
    <location>
        <begin position="345"/>
        <end position="421"/>
    </location>
</feature>
<organism evidence="3 4">
    <name type="scientific">Mycena chlorophos</name>
    <name type="common">Agaric fungus</name>
    <name type="synonym">Agaricus chlorophos</name>
    <dbReference type="NCBI Taxonomy" id="658473"/>
    <lineage>
        <taxon>Eukaryota</taxon>
        <taxon>Fungi</taxon>
        <taxon>Dikarya</taxon>
        <taxon>Basidiomycota</taxon>
        <taxon>Agaricomycotina</taxon>
        <taxon>Agaricomycetes</taxon>
        <taxon>Agaricomycetidae</taxon>
        <taxon>Agaricales</taxon>
        <taxon>Marasmiineae</taxon>
        <taxon>Mycenaceae</taxon>
        <taxon>Mycena</taxon>
    </lineage>
</organism>
<keyword evidence="4" id="KW-1185">Reference proteome</keyword>
<dbReference type="EMBL" id="JACAZE010000001">
    <property type="protein sequence ID" value="KAF7322833.1"/>
    <property type="molecule type" value="Genomic_DNA"/>
</dbReference>
<sequence>MPCAPPKDQDHTRTWLLPSSAPSAPLRERGYPIRFPRATSSQSSSASGASSSSSLPSSSSSSVNSSLSSSSSSSASSGSVSASSSQSSSVSRSSRSSSMSSISSSGASSSRASQSASASVASRSLSSTLPTSSSVSATLPPTTSAPPATTSISTIIETSTGPASTVFATGRPTSAGNGDGSTPFARNVGGIVGVAIGALVAIVVGGTLVFLLFRQLVRAKRQRTADVALARAAGVDGDGSDADDGDRSQTRSPHYGLRRDSVGLRPPMPAPVPSSRSSIAALLSRLRRGGSYQPTPQSELEMDPVFSAGAVAAAPPLAPVPVASPIAVNPLAPLPPGALPPATAPSAFSPLTASPRPSSLLNPRQYPDLEARPLSPPIPPWLSGSVAPVGDATPPATASGEALVAGGERAAQRSDTPEGLLRPSLAMLQRPSFMDSVDYSRALGGRVAVRSDTMDTIDLTPSSEPSMLPLHGRHTDADASRLLDAAGGPQAL</sequence>
<evidence type="ECO:0000256" key="2">
    <source>
        <dbReference type="SAM" id="Phobius"/>
    </source>
</evidence>
<accession>A0A8H6WPZ8</accession>
<feature type="region of interest" description="Disordered" evidence="1">
    <location>
        <begin position="1"/>
        <end position="113"/>
    </location>
</feature>
<protein>
    <recommendedName>
        <fullName evidence="5">REJ domain-containing protein</fullName>
    </recommendedName>
</protein>
<keyword evidence="2" id="KW-0812">Transmembrane</keyword>
<feature type="compositionally biased region" description="Low complexity" evidence="1">
    <location>
        <begin position="40"/>
        <end position="113"/>
    </location>
</feature>
<keyword evidence="2" id="KW-1133">Transmembrane helix</keyword>
<dbReference type="AlphaFoldDB" id="A0A8H6WPZ8"/>
<evidence type="ECO:0000313" key="4">
    <source>
        <dbReference type="Proteomes" id="UP000613580"/>
    </source>
</evidence>
<feature type="compositionally biased region" description="Polar residues" evidence="1">
    <location>
        <begin position="162"/>
        <end position="176"/>
    </location>
</feature>
<name>A0A8H6WPZ8_MYCCL</name>
<evidence type="ECO:0000256" key="1">
    <source>
        <dbReference type="SAM" id="MobiDB-lite"/>
    </source>
</evidence>
<evidence type="ECO:0008006" key="5">
    <source>
        <dbReference type="Google" id="ProtNLM"/>
    </source>
</evidence>
<dbReference type="OrthoDB" id="3071051at2759"/>
<feature type="compositionally biased region" description="Polar residues" evidence="1">
    <location>
        <begin position="349"/>
        <end position="362"/>
    </location>
</feature>
<evidence type="ECO:0000313" key="3">
    <source>
        <dbReference type="EMBL" id="KAF7322833.1"/>
    </source>
</evidence>
<proteinExistence type="predicted"/>
<feature type="region of interest" description="Disordered" evidence="1">
    <location>
        <begin position="127"/>
        <end position="149"/>
    </location>
</feature>